<dbReference type="InterPro" id="IPR025742">
    <property type="entry name" value="CSTF2_hinge"/>
</dbReference>
<dbReference type="FunFam" id="1.10.20.70:FF:000001">
    <property type="entry name" value="Cleavage stimulation factor subunit 2"/>
    <property type="match status" value="1"/>
</dbReference>
<dbReference type="GO" id="GO:0005847">
    <property type="term" value="C:mRNA cleavage and polyadenylation specificity factor complex"/>
    <property type="evidence" value="ECO:0007669"/>
    <property type="project" value="TreeGrafter"/>
</dbReference>
<protein>
    <submittedName>
        <fullName evidence="5">Uncharacterized protein</fullName>
    </submittedName>
</protein>
<feature type="compositionally biased region" description="Basic and acidic residues" evidence="4">
    <location>
        <begin position="267"/>
        <end position="283"/>
    </location>
</feature>
<dbReference type="GO" id="GO:0003729">
    <property type="term" value="F:mRNA binding"/>
    <property type="evidence" value="ECO:0007669"/>
    <property type="project" value="TreeGrafter"/>
</dbReference>
<evidence type="ECO:0000313" key="5">
    <source>
        <dbReference type="EMBL" id="CAD7225700.1"/>
    </source>
</evidence>
<dbReference type="OrthoDB" id="272703at2759"/>
<dbReference type="EMBL" id="OB660640">
    <property type="protein sequence ID" value="CAD7225700.1"/>
    <property type="molecule type" value="Genomic_DNA"/>
</dbReference>
<sequence length="353" mass="37504">MADDEQAMAEAVSALTAADMFELMRKIHSVMQESPETAREMLLKNNSLAWALIDSCLKLKIVDPEVAVRTLHKHHPNPVPIQDTRPPTAAPPVVQELPTTSSSSISKNSKKRVEESPVAEPPPGKTKGVTGASKSKKEGPPTGVPPPTIGVSKTLSPPGTPPSGVPAVSKPPVRPPYRQPPPPAGAENDHRHLGVPVAPVPPPTAGSSIPGLSGDVDMRGTVAPPPPSRPLDPRLRENSRPSMPADPRLAARQPQVASRELPQAKLQDPRLARSTEGPPRDPRLQSSGAPMDPRLRNAAGSNSGTSDDEKAKLISQVMNLTDHQISLLPVEQRQSILLLRDQISKSMGPGGRN</sequence>
<feature type="compositionally biased region" description="Pro residues" evidence="4">
    <location>
        <begin position="172"/>
        <end position="184"/>
    </location>
</feature>
<accession>A0A7R8W674</accession>
<feature type="region of interest" description="Disordered" evidence="4">
    <location>
        <begin position="74"/>
        <end position="310"/>
    </location>
</feature>
<proteinExistence type="predicted"/>
<dbReference type="InterPro" id="IPR038192">
    <property type="entry name" value="CSTF_C_sf"/>
</dbReference>
<evidence type="ECO:0000256" key="1">
    <source>
        <dbReference type="ARBA" id="ARBA00004123"/>
    </source>
</evidence>
<evidence type="ECO:0000256" key="4">
    <source>
        <dbReference type="SAM" id="MobiDB-lite"/>
    </source>
</evidence>
<keyword evidence="2" id="KW-0694">RNA-binding</keyword>
<dbReference type="PANTHER" id="PTHR45735">
    <property type="entry name" value="CLEAVAGE STIMULATION FACTOR SUBUNIT 2"/>
    <property type="match status" value="1"/>
</dbReference>
<name>A0A7R8W674_9CRUS</name>
<dbReference type="AlphaFoldDB" id="A0A7R8W674"/>
<dbReference type="InterPro" id="IPR026896">
    <property type="entry name" value="CSTF_C"/>
</dbReference>
<dbReference type="Gene3D" id="1.10.20.70">
    <property type="entry name" value="Transcription termination and cleavage factor, C-terminal domain"/>
    <property type="match status" value="1"/>
</dbReference>
<comment type="subcellular location">
    <subcellularLocation>
        <location evidence="1">Nucleus</location>
    </subcellularLocation>
</comment>
<dbReference type="GO" id="GO:0031124">
    <property type="term" value="P:mRNA 3'-end processing"/>
    <property type="evidence" value="ECO:0007669"/>
    <property type="project" value="InterPro"/>
</dbReference>
<reference evidence="5" key="1">
    <citation type="submission" date="2020-11" db="EMBL/GenBank/DDBJ databases">
        <authorList>
            <person name="Tran Van P."/>
        </authorList>
    </citation>
    <scope>NUCLEOTIDE SEQUENCE</scope>
</reference>
<dbReference type="PANTHER" id="PTHR45735:SF2">
    <property type="entry name" value="CLEAVAGE STIMULATION FACTOR SUBUNIT 2"/>
    <property type="match status" value="1"/>
</dbReference>
<organism evidence="5">
    <name type="scientific">Cyprideis torosa</name>
    <dbReference type="NCBI Taxonomy" id="163714"/>
    <lineage>
        <taxon>Eukaryota</taxon>
        <taxon>Metazoa</taxon>
        <taxon>Ecdysozoa</taxon>
        <taxon>Arthropoda</taxon>
        <taxon>Crustacea</taxon>
        <taxon>Oligostraca</taxon>
        <taxon>Ostracoda</taxon>
        <taxon>Podocopa</taxon>
        <taxon>Podocopida</taxon>
        <taxon>Cytherocopina</taxon>
        <taxon>Cytheroidea</taxon>
        <taxon>Cytherideidae</taxon>
        <taxon>Cyprideis</taxon>
    </lineage>
</organism>
<dbReference type="Pfam" id="PF14327">
    <property type="entry name" value="CSTF2_hinge"/>
    <property type="match status" value="1"/>
</dbReference>
<dbReference type="Pfam" id="PF14304">
    <property type="entry name" value="CSTF_C"/>
    <property type="match status" value="1"/>
</dbReference>
<evidence type="ECO:0000256" key="2">
    <source>
        <dbReference type="ARBA" id="ARBA00022884"/>
    </source>
</evidence>
<keyword evidence="3" id="KW-0539">Nucleus</keyword>
<evidence type="ECO:0000256" key="3">
    <source>
        <dbReference type="ARBA" id="ARBA00023242"/>
    </source>
</evidence>
<gene>
    <name evidence="5" type="ORF">CTOB1V02_LOCUS3632</name>
</gene>